<gene>
    <name evidence="2" type="ORF">EV702DRAFT_1053219</name>
</gene>
<proteinExistence type="predicted"/>
<dbReference type="Proteomes" id="UP000714275">
    <property type="component" value="Unassembled WGS sequence"/>
</dbReference>
<evidence type="ECO:0000256" key="1">
    <source>
        <dbReference type="SAM" id="MobiDB-lite"/>
    </source>
</evidence>
<accession>A0A9P7CUL8</accession>
<evidence type="ECO:0000313" key="2">
    <source>
        <dbReference type="EMBL" id="KAG1761029.1"/>
    </source>
</evidence>
<name>A0A9P7CUL8_9AGAM</name>
<dbReference type="AlphaFoldDB" id="A0A9P7CUL8"/>
<protein>
    <submittedName>
        <fullName evidence="2">Uncharacterized protein</fullName>
    </submittedName>
</protein>
<evidence type="ECO:0000313" key="3">
    <source>
        <dbReference type="Proteomes" id="UP000714275"/>
    </source>
</evidence>
<organism evidence="2 3">
    <name type="scientific">Suillus placidus</name>
    <dbReference type="NCBI Taxonomy" id="48579"/>
    <lineage>
        <taxon>Eukaryota</taxon>
        <taxon>Fungi</taxon>
        <taxon>Dikarya</taxon>
        <taxon>Basidiomycota</taxon>
        <taxon>Agaricomycotina</taxon>
        <taxon>Agaricomycetes</taxon>
        <taxon>Agaricomycetidae</taxon>
        <taxon>Boletales</taxon>
        <taxon>Suillineae</taxon>
        <taxon>Suillaceae</taxon>
        <taxon>Suillus</taxon>
    </lineage>
</organism>
<reference evidence="2" key="1">
    <citation type="journal article" date="2020" name="New Phytol.">
        <title>Comparative genomics reveals dynamic genome evolution in host specialist ectomycorrhizal fungi.</title>
        <authorList>
            <person name="Lofgren L.A."/>
            <person name="Nguyen N.H."/>
            <person name="Vilgalys R."/>
            <person name="Ruytinx J."/>
            <person name="Liao H.L."/>
            <person name="Branco S."/>
            <person name="Kuo A."/>
            <person name="LaButti K."/>
            <person name="Lipzen A."/>
            <person name="Andreopoulos W."/>
            <person name="Pangilinan J."/>
            <person name="Riley R."/>
            <person name="Hundley H."/>
            <person name="Na H."/>
            <person name="Barry K."/>
            <person name="Grigoriev I.V."/>
            <person name="Stajich J.E."/>
            <person name="Kennedy P.G."/>
        </authorList>
    </citation>
    <scope>NUCLEOTIDE SEQUENCE</scope>
    <source>
        <strain evidence="2">DOB743</strain>
    </source>
</reference>
<comment type="caution">
    <text evidence="2">The sequence shown here is derived from an EMBL/GenBank/DDBJ whole genome shotgun (WGS) entry which is preliminary data.</text>
</comment>
<dbReference type="OrthoDB" id="2693063at2759"/>
<feature type="region of interest" description="Disordered" evidence="1">
    <location>
        <begin position="331"/>
        <end position="377"/>
    </location>
</feature>
<dbReference type="EMBL" id="JABBWD010000398">
    <property type="protein sequence ID" value="KAG1761029.1"/>
    <property type="molecule type" value="Genomic_DNA"/>
</dbReference>
<sequence length="377" mass="40886">MFWIRLFPDFHTTSYTPVLYHTQQQQANNELNLITEKICQLVTRSTKLKVGDPAAKALAHEIANTLATTLAQHGSTATSLAPLLLSCAAEIRANCGLNGRLKTLPDWNVILDDDPCIHLHPLFQKTMGLFVVGNGPKRKATEPEPKVVEAPASKKCKMCQSLREAGRAPPWAMNRAPCSKVKVKLKDFISNDEDVLTNKVTHIKAETGTTVQLAVAQQAKSLDAEDTDSSAEDNNSDNKCSTAHLFGVQCERCIKDDVACTVVLGKKQGEVRKCCLNCNMTKTKCVHPNPDQEQFLRAALALKKAKSAQPDTGLPMDQTVSAVGRQYTTAWDDPKGIESTGPGNLPAPVIRASSEPLQPNVSLPLSSLPSASSSHKD</sequence>
<feature type="compositionally biased region" description="Low complexity" evidence="1">
    <location>
        <begin position="356"/>
        <end position="377"/>
    </location>
</feature>
<keyword evidence="3" id="KW-1185">Reference proteome</keyword>